<dbReference type="GO" id="GO:0005737">
    <property type="term" value="C:cytoplasm"/>
    <property type="evidence" value="ECO:0007669"/>
    <property type="project" value="TreeGrafter"/>
</dbReference>
<evidence type="ECO:0000313" key="1">
    <source>
        <dbReference type="EMBL" id="CAD7236960.1"/>
    </source>
</evidence>
<name>A0A7R8WRT3_9CRUS</name>
<organism evidence="1">
    <name type="scientific">Cyprideis torosa</name>
    <dbReference type="NCBI Taxonomy" id="163714"/>
    <lineage>
        <taxon>Eukaryota</taxon>
        <taxon>Metazoa</taxon>
        <taxon>Ecdysozoa</taxon>
        <taxon>Arthropoda</taxon>
        <taxon>Crustacea</taxon>
        <taxon>Oligostraca</taxon>
        <taxon>Ostracoda</taxon>
        <taxon>Podocopa</taxon>
        <taxon>Podocopida</taxon>
        <taxon>Cytherocopina</taxon>
        <taxon>Cytheroidea</taxon>
        <taxon>Cytherideidae</taxon>
        <taxon>Cyprideis</taxon>
    </lineage>
</organism>
<sequence>MKLDENCMKIQVPKIQDLLERDPYLKLHEWEIRRRYGMFQELVQRIEANEGSLEQFTRGYESFGVLVQPDNSVLCREWAPHAQAMALKGDF</sequence>
<dbReference type="Gene3D" id="2.60.40.10">
    <property type="entry name" value="Immunoglobulins"/>
    <property type="match status" value="1"/>
</dbReference>
<dbReference type="GO" id="GO:0003844">
    <property type="term" value="F:1,4-alpha-glucan branching enzyme activity"/>
    <property type="evidence" value="ECO:0007669"/>
    <property type="project" value="TreeGrafter"/>
</dbReference>
<dbReference type="PANTHER" id="PTHR43651">
    <property type="entry name" value="1,4-ALPHA-GLUCAN-BRANCHING ENZYME"/>
    <property type="match status" value="1"/>
</dbReference>
<reference evidence="1" key="1">
    <citation type="submission" date="2020-11" db="EMBL/GenBank/DDBJ databases">
        <authorList>
            <person name="Tran Van P."/>
        </authorList>
    </citation>
    <scope>NUCLEOTIDE SEQUENCE</scope>
</reference>
<protein>
    <submittedName>
        <fullName evidence="1">Uncharacterized protein</fullName>
    </submittedName>
</protein>
<gene>
    <name evidence="1" type="ORF">CTOB1V02_LOCUS14775</name>
</gene>
<accession>A0A7R8WRT3</accession>
<dbReference type="PANTHER" id="PTHR43651:SF3">
    <property type="entry name" value="1,4-ALPHA-GLUCAN-BRANCHING ENZYME"/>
    <property type="match status" value="1"/>
</dbReference>
<proteinExistence type="predicted"/>
<dbReference type="OrthoDB" id="196493at2759"/>
<dbReference type="InterPro" id="IPR013783">
    <property type="entry name" value="Ig-like_fold"/>
</dbReference>
<dbReference type="GO" id="GO:0005978">
    <property type="term" value="P:glycogen biosynthetic process"/>
    <property type="evidence" value="ECO:0007669"/>
    <property type="project" value="TreeGrafter"/>
</dbReference>
<feature type="non-terminal residue" evidence="1">
    <location>
        <position position="91"/>
    </location>
</feature>
<dbReference type="AlphaFoldDB" id="A0A7R8WRT3"/>
<dbReference type="EMBL" id="OB683447">
    <property type="protein sequence ID" value="CAD7236960.1"/>
    <property type="molecule type" value="Genomic_DNA"/>
</dbReference>